<dbReference type="GO" id="GO:0008270">
    <property type="term" value="F:zinc ion binding"/>
    <property type="evidence" value="ECO:0007669"/>
    <property type="project" value="UniProtKB-KW"/>
</dbReference>
<dbReference type="AlphaFoldDB" id="A0AAD9GHE3"/>
<dbReference type="SUPFAM" id="SSF49879">
    <property type="entry name" value="SMAD/FHA domain"/>
    <property type="match status" value="1"/>
</dbReference>
<evidence type="ECO:0000259" key="4">
    <source>
        <dbReference type="PROSITE" id="PS50006"/>
    </source>
</evidence>
<keyword evidence="7" id="KW-1185">Reference proteome</keyword>
<gene>
    <name evidence="6" type="ORF">X943_002276</name>
</gene>
<dbReference type="Gene3D" id="2.60.200.20">
    <property type="match status" value="1"/>
</dbReference>
<keyword evidence="3" id="KW-0862">Zinc</keyword>
<dbReference type="SMART" id="SM00744">
    <property type="entry name" value="RINGv"/>
    <property type="match status" value="1"/>
</dbReference>
<dbReference type="InterPro" id="IPR011016">
    <property type="entry name" value="Znf_RING-CH"/>
</dbReference>
<accession>A0AAD9GHE3</accession>
<dbReference type="PANTHER" id="PTHR46210">
    <property type="entry name" value="FHA DOMAIN-CONTAINING PROTEIN"/>
    <property type="match status" value="1"/>
</dbReference>
<feature type="domain" description="RING-CH-type" evidence="5">
    <location>
        <begin position="256"/>
        <end position="332"/>
    </location>
</feature>
<dbReference type="Gene3D" id="3.30.40.10">
    <property type="entry name" value="Zinc/RING finger domain, C3HC4 (zinc finger)"/>
    <property type="match status" value="1"/>
</dbReference>
<evidence type="ECO:0000256" key="1">
    <source>
        <dbReference type="ARBA" id="ARBA00022723"/>
    </source>
</evidence>
<evidence type="ECO:0000313" key="7">
    <source>
        <dbReference type="Proteomes" id="UP001195914"/>
    </source>
</evidence>
<dbReference type="InterPro" id="IPR000253">
    <property type="entry name" value="FHA_dom"/>
</dbReference>
<evidence type="ECO:0000256" key="2">
    <source>
        <dbReference type="ARBA" id="ARBA00022771"/>
    </source>
</evidence>
<dbReference type="CDD" id="cd16495">
    <property type="entry name" value="RING_CH-C4HC3_MARCH"/>
    <property type="match status" value="1"/>
</dbReference>
<keyword evidence="1" id="KW-0479">Metal-binding</keyword>
<dbReference type="PANTHER" id="PTHR46210:SF1">
    <property type="entry name" value="FHA DOMAIN-CONTAINING PROTEIN"/>
    <property type="match status" value="1"/>
</dbReference>
<evidence type="ECO:0000313" key="6">
    <source>
        <dbReference type="EMBL" id="KAK1938560.1"/>
    </source>
</evidence>
<dbReference type="PROSITE" id="PS50006">
    <property type="entry name" value="FHA_DOMAIN"/>
    <property type="match status" value="1"/>
</dbReference>
<evidence type="ECO:0000256" key="3">
    <source>
        <dbReference type="ARBA" id="ARBA00022833"/>
    </source>
</evidence>
<dbReference type="InterPro" id="IPR008984">
    <property type="entry name" value="SMAD_FHA_dom_sf"/>
</dbReference>
<dbReference type="EMBL" id="JAHBMH010000024">
    <property type="protein sequence ID" value="KAK1938560.1"/>
    <property type="molecule type" value="Genomic_DNA"/>
</dbReference>
<dbReference type="InterPro" id="IPR013083">
    <property type="entry name" value="Znf_RING/FYVE/PHD"/>
</dbReference>
<reference evidence="6" key="1">
    <citation type="journal article" date="2014" name="Nucleic Acids Res.">
        <title>The evolutionary dynamics of variant antigen genes in Babesia reveal a history of genomic innovation underlying host-parasite interaction.</title>
        <authorList>
            <person name="Jackson A.P."/>
            <person name="Otto T.D."/>
            <person name="Darby A."/>
            <person name="Ramaprasad A."/>
            <person name="Xia D."/>
            <person name="Echaide I.E."/>
            <person name="Farber M."/>
            <person name="Gahlot S."/>
            <person name="Gamble J."/>
            <person name="Gupta D."/>
            <person name="Gupta Y."/>
            <person name="Jackson L."/>
            <person name="Malandrin L."/>
            <person name="Malas T.B."/>
            <person name="Moussa E."/>
            <person name="Nair M."/>
            <person name="Reid A.J."/>
            <person name="Sanders M."/>
            <person name="Sharma J."/>
            <person name="Tracey A."/>
            <person name="Quail M.A."/>
            <person name="Weir W."/>
            <person name="Wastling J.M."/>
            <person name="Hall N."/>
            <person name="Willadsen P."/>
            <person name="Lingelbach K."/>
            <person name="Shiels B."/>
            <person name="Tait A."/>
            <person name="Berriman M."/>
            <person name="Allred D.R."/>
            <person name="Pain A."/>
        </authorList>
    </citation>
    <scope>NUCLEOTIDE SEQUENCE</scope>
    <source>
        <strain evidence="6">1802A</strain>
    </source>
</reference>
<dbReference type="Pfam" id="PF00498">
    <property type="entry name" value="FHA"/>
    <property type="match status" value="1"/>
</dbReference>
<name>A0AAD9GHE3_BABDI</name>
<proteinExistence type="predicted"/>
<dbReference type="PROSITE" id="PS51292">
    <property type="entry name" value="ZF_RING_CH"/>
    <property type="match status" value="1"/>
</dbReference>
<organism evidence="6 7">
    <name type="scientific">Babesia divergens</name>
    <dbReference type="NCBI Taxonomy" id="32595"/>
    <lineage>
        <taxon>Eukaryota</taxon>
        <taxon>Sar</taxon>
        <taxon>Alveolata</taxon>
        <taxon>Apicomplexa</taxon>
        <taxon>Aconoidasida</taxon>
        <taxon>Piroplasmida</taxon>
        <taxon>Babesiidae</taxon>
        <taxon>Babesia</taxon>
    </lineage>
</organism>
<dbReference type="Pfam" id="PF12906">
    <property type="entry name" value="RINGv"/>
    <property type="match status" value="1"/>
</dbReference>
<protein>
    <submittedName>
        <fullName evidence="6">Seroreactive antigen BMN1-9B</fullName>
    </submittedName>
</protein>
<evidence type="ECO:0000259" key="5">
    <source>
        <dbReference type="PROSITE" id="PS51292"/>
    </source>
</evidence>
<feature type="domain" description="FHA" evidence="4">
    <location>
        <begin position="375"/>
        <end position="420"/>
    </location>
</feature>
<dbReference type="SUPFAM" id="SSF57850">
    <property type="entry name" value="RING/U-box"/>
    <property type="match status" value="1"/>
</dbReference>
<reference evidence="6" key="2">
    <citation type="submission" date="2021-05" db="EMBL/GenBank/DDBJ databases">
        <authorList>
            <person name="Pain A."/>
        </authorList>
    </citation>
    <scope>NUCLEOTIDE SEQUENCE</scope>
    <source>
        <strain evidence="6">1802A</strain>
    </source>
</reference>
<sequence>MDLANARPKGRPLSVHVRMMRFETDSSCLMDFESRRYQEDRATITPPQQGESICALKASHLCTEGIVYLVKKGSKLVTLVGKELLEPYLQCHEEAKVLARLEWGEKGGFLCNSGEYNLESSEDDCFIVMSNKLCRRIQGLFAPAKPMSHVIKEGDRIVFGRSTLVVRYLAHKPANSLAYLNNFMSQGSTRQTNEAADADMQNEEIVQTSSDRDTGCMSNNINATIPDSTMPDGVGNPNNNRLPVEHVVSPSSTALDHESEKKICRICLEDDEAGPLVVPCHCKGSMKYVHLSCVRTWVQGRLKVNDDNGAPQLSYFLQKLRCELCNVTYPSYVEVGSVVTEFLGIDEPAPPYAVLEPENATTTGLHLVTVVNGSASVGRGSHSAVIMHDISVSRLHALLHYKEGEFVIEDQGSKFGTLLQIDSNYRIPVDSKLPVILKIGRDILCISTKAMRTVPSFCCYSFQPNSVRVAM</sequence>
<dbReference type="Proteomes" id="UP001195914">
    <property type="component" value="Unassembled WGS sequence"/>
</dbReference>
<comment type="caution">
    <text evidence="6">The sequence shown here is derived from an EMBL/GenBank/DDBJ whole genome shotgun (WGS) entry which is preliminary data.</text>
</comment>
<keyword evidence="2" id="KW-0863">Zinc-finger</keyword>
<dbReference type="CDD" id="cd00060">
    <property type="entry name" value="FHA"/>
    <property type="match status" value="1"/>
</dbReference>